<comment type="caution">
    <text evidence="1">The sequence shown here is derived from an EMBL/GenBank/DDBJ whole genome shotgun (WGS) entry which is preliminary data.</text>
</comment>
<organism evidence="1 2">
    <name type="scientific">Sphaceloma murrayae</name>
    <dbReference type="NCBI Taxonomy" id="2082308"/>
    <lineage>
        <taxon>Eukaryota</taxon>
        <taxon>Fungi</taxon>
        <taxon>Dikarya</taxon>
        <taxon>Ascomycota</taxon>
        <taxon>Pezizomycotina</taxon>
        <taxon>Dothideomycetes</taxon>
        <taxon>Dothideomycetidae</taxon>
        <taxon>Myriangiales</taxon>
        <taxon>Elsinoaceae</taxon>
        <taxon>Sphaceloma</taxon>
    </lineage>
</organism>
<protein>
    <submittedName>
        <fullName evidence="1">Eukaryotic translation initiation factor 3 subunit B</fullName>
    </submittedName>
</protein>
<dbReference type="AlphaFoldDB" id="A0A2K1QIY6"/>
<accession>A0A2K1QIY6</accession>
<dbReference type="InParanoid" id="A0A2K1QIY6"/>
<reference evidence="1 2" key="1">
    <citation type="submission" date="2017-06" db="EMBL/GenBank/DDBJ databases">
        <title>Draft genome sequence of a variant of Elsinoe murrayae.</title>
        <authorList>
            <person name="Cheng Q."/>
        </authorList>
    </citation>
    <scope>NUCLEOTIDE SEQUENCE [LARGE SCALE GENOMIC DNA]</scope>
    <source>
        <strain evidence="1 2">CQ-2017a</strain>
    </source>
</reference>
<gene>
    <name evidence="1" type="ORF">CAC42_2089</name>
</gene>
<name>A0A2K1QIY6_9PEZI</name>
<keyword evidence="2" id="KW-1185">Reference proteome</keyword>
<keyword evidence="1" id="KW-0648">Protein biosynthesis</keyword>
<proteinExistence type="predicted"/>
<dbReference type="EMBL" id="NKHZ01000081">
    <property type="protein sequence ID" value="PNS14860.1"/>
    <property type="molecule type" value="Genomic_DNA"/>
</dbReference>
<dbReference type="Proteomes" id="UP000243797">
    <property type="component" value="Unassembled WGS sequence"/>
</dbReference>
<sequence length="249" mass="27828">MAPALDPIDALLDFDQPSSSIGGDCYEDEYKRAVQYFADGRYAECEGVYHSLLESASLPPLQQIRCKCLLATATNSWVKAEELRAEAEALFHLCKWSPHFCNTPSKVSMGTLREMLDELAKDQRAERPANYSDHVAHLQVLWDGLSEEQFSDEEYDDEDLSMGHDSKCQSFKDEYAVKSPGMPIGVLPLGEEDMTAKTMLKPGRKCTKTSKSARMKGRNVQFNSALPTRPALRNPADVQIIFAGQKGRK</sequence>
<evidence type="ECO:0000313" key="1">
    <source>
        <dbReference type="EMBL" id="PNS14860.1"/>
    </source>
</evidence>
<evidence type="ECO:0000313" key="2">
    <source>
        <dbReference type="Proteomes" id="UP000243797"/>
    </source>
</evidence>
<dbReference type="GO" id="GO:0003743">
    <property type="term" value="F:translation initiation factor activity"/>
    <property type="evidence" value="ECO:0007669"/>
    <property type="project" value="UniProtKB-KW"/>
</dbReference>
<keyword evidence="1" id="KW-0396">Initiation factor</keyword>